<dbReference type="Proteomes" id="UP000800039">
    <property type="component" value="Unassembled WGS sequence"/>
</dbReference>
<organism evidence="1 2">
    <name type="scientific">Cucurbitaria berberidis CBS 394.84</name>
    <dbReference type="NCBI Taxonomy" id="1168544"/>
    <lineage>
        <taxon>Eukaryota</taxon>
        <taxon>Fungi</taxon>
        <taxon>Dikarya</taxon>
        <taxon>Ascomycota</taxon>
        <taxon>Pezizomycotina</taxon>
        <taxon>Dothideomycetes</taxon>
        <taxon>Pleosporomycetidae</taxon>
        <taxon>Pleosporales</taxon>
        <taxon>Pleosporineae</taxon>
        <taxon>Cucurbitariaceae</taxon>
        <taxon>Cucurbitaria</taxon>
    </lineage>
</organism>
<name>A0A9P4GQF8_9PLEO</name>
<dbReference type="AlphaFoldDB" id="A0A9P4GQF8"/>
<comment type="caution">
    <text evidence="1">The sequence shown here is derived from an EMBL/GenBank/DDBJ whole genome shotgun (WGS) entry which is preliminary data.</text>
</comment>
<gene>
    <name evidence="1" type="ORF">K460DRAFT_4394</name>
</gene>
<evidence type="ECO:0000313" key="1">
    <source>
        <dbReference type="EMBL" id="KAF1849825.1"/>
    </source>
</evidence>
<dbReference type="RefSeq" id="XP_040792388.1">
    <property type="nucleotide sequence ID" value="XM_040938426.1"/>
</dbReference>
<sequence length="85" mass="9325">MQCRPAGRCGEGSANPRNTALFSCRRADGERGGVSIVRAPQAGDRYGDVLGRGRMRVMLLEREGALDHVEKTPLRHQRQLHSTPG</sequence>
<dbReference type="GeneID" id="63855682"/>
<protein>
    <submittedName>
        <fullName evidence="1">Uncharacterized protein</fullName>
    </submittedName>
</protein>
<accession>A0A9P4GQF8</accession>
<reference evidence="1" key="1">
    <citation type="submission" date="2020-01" db="EMBL/GenBank/DDBJ databases">
        <authorList>
            <consortium name="DOE Joint Genome Institute"/>
            <person name="Haridas S."/>
            <person name="Albert R."/>
            <person name="Binder M."/>
            <person name="Bloem J."/>
            <person name="Labutti K."/>
            <person name="Salamov A."/>
            <person name="Andreopoulos B."/>
            <person name="Baker S.E."/>
            <person name="Barry K."/>
            <person name="Bills G."/>
            <person name="Bluhm B.H."/>
            <person name="Cannon C."/>
            <person name="Castanera R."/>
            <person name="Culley D.E."/>
            <person name="Daum C."/>
            <person name="Ezra D."/>
            <person name="Gonzalez J.B."/>
            <person name="Henrissat B."/>
            <person name="Kuo A."/>
            <person name="Liang C."/>
            <person name="Lipzen A."/>
            <person name="Lutzoni F."/>
            <person name="Magnuson J."/>
            <person name="Mondo S."/>
            <person name="Nolan M."/>
            <person name="Ohm R."/>
            <person name="Pangilinan J."/>
            <person name="Park H.-J."/>
            <person name="Ramirez L."/>
            <person name="Alfaro M."/>
            <person name="Sun H."/>
            <person name="Tritt A."/>
            <person name="Yoshinaga Y."/>
            <person name="Zwiers L.-H."/>
            <person name="Turgeon B.G."/>
            <person name="Goodwin S.B."/>
            <person name="Spatafora J.W."/>
            <person name="Crous P.W."/>
            <person name="Grigoriev I.V."/>
        </authorList>
    </citation>
    <scope>NUCLEOTIDE SEQUENCE</scope>
    <source>
        <strain evidence="1">CBS 394.84</strain>
    </source>
</reference>
<keyword evidence="2" id="KW-1185">Reference proteome</keyword>
<dbReference type="EMBL" id="ML976614">
    <property type="protein sequence ID" value="KAF1849825.1"/>
    <property type="molecule type" value="Genomic_DNA"/>
</dbReference>
<evidence type="ECO:0000313" key="2">
    <source>
        <dbReference type="Proteomes" id="UP000800039"/>
    </source>
</evidence>
<proteinExistence type="predicted"/>